<gene>
    <name evidence="1" type="ORF">SPELUC_LOCUS13800</name>
</gene>
<organism evidence="1 2">
    <name type="scientific">Cetraspora pellucida</name>
    <dbReference type="NCBI Taxonomy" id="1433469"/>
    <lineage>
        <taxon>Eukaryota</taxon>
        <taxon>Fungi</taxon>
        <taxon>Fungi incertae sedis</taxon>
        <taxon>Mucoromycota</taxon>
        <taxon>Glomeromycotina</taxon>
        <taxon>Glomeromycetes</taxon>
        <taxon>Diversisporales</taxon>
        <taxon>Gigasporaceae</taxon>
        <taxon>Cetraspora</taxon>
    </lineage>
</organism>
<name>A0ACA9QAI2_9GLOM</name>
<protein>
    <submittedName>
        <fullName evidence="1">14277_t:CDS:1</fullName>
    </submittedName>
</protein>
<dbReference type="Proteomes" id="UP000789366">
    <property type="component" value="Unassembled WGS sequence"/>
</dbReference>
<reference evidence="1" key="1">
    <citation type="submission" date="2021-06" db="EMBL/GenBank/DDBJ databases">
        <authorList>
            <person name="Kallberg Y."/>
            <person name="Tangrot J."/>
            <person name="Rosling A."/>
        </authorList>
    </citation>
    <scope>NUCLEOTIDE SEQUENCE</scope>
    <source>
        <strain evidence="1">28 12/20/2015</strain>
    </source>
</reference>
<dbReference type="EMBL" id="CAJVPW010037869">
    <property type="protein sequence ID" value="CAG8740939.1"/>
    <property type="molecule type" value="Genomic_DNA"/>
</dbReference>
<feature type="non-terminal residue" evidence="1">
    <location>
        <position position="1"/>
    </location>
</feature>
<comment type="caution">
    <text evidence="1">The sequence shown here is derived from an EMBL/GenBank/DDBJ whole genome shotgun (WGS) entry which is preliminary data.</text>
</comment>
<accession>A0ACA9QAI2</accession>
<feature type="non-terminal residue" evidence="1">
    <location>
        <position position="73"/>
    </location>
</feature>
<sequence>VEITRLNELNREGTDREYALAKEITRLNRLNQEAILMLNYKFDENQKLLQDCKFLNGKMGYVLDLETKYPNVE</sequence>
<proteinExistence type="predicted"/>
<evidence type="ECO:0000313" key="1">
    <source>
        <dbReference type="EMBL" id="CAG8740939.1"/>
    </source>
</evidence>
<evidence type="ECO:0000313" key="2">
    <source>
        <dbReference type="Proteomes" id="UP000789366"/>
    </source>
</evidence>
<keyword evidence="2" id="KW-1185">Reference proteome</keyword>